<dbReference type="InterPro" id="IPR012341">
    <property type="entry name" value="6hp_glycosidase-like_sf"/>
</dbReference>
<dbReference type="InterPro" id="IPR004879">
    <property type="entry name" value="Ssp411-like_TRX"/>
</dbReference>
<gene>
    <name evidence="4" type="ORF">GALL_83420</name>
</gene>
<dbReference type="PANTHER" id="PTHR42899">
    <property type="entry name" value="SPERMATOGENESIS-ASSOCIATED PROTEIN 20"/>
    <property type="match status" value="1"/>
</dbReference>
<dbReference type="Pfam" id="PF03190">
    <property type="entry name" value="Thioredox_DsbH"/>
    <property type="match status" value="1"/>
</dbReference>
<feature type="coiled-coil region" evidence="1">
    <location>
        <begin position="424"/>
        <end position="451"/>
    </location>
</feature>
<evidence type="ECO:0000256" key="1">
    <source>
        <dbReference type="SAM" id="Coils"/>
    </source>
</evidence>
<evidence type="ECO:0000259" key="3">
    <source>
        <dbReference type="Pfam" id="PF03190"/>
    </source>
</evidence>
<evidence type="ECO:0000256" key="2">
    <source>
        <dbReference type="SAM" id="MobiDB-lite"/>
    </source>
</evidence>
<dbReference type="CDD" id="cd02955">
    <property type="entry name" value="SSP411"/>
    <property type="match status" value="1"/>
</dbReference>
<sequence length="722" mass="80207">MPNHLSHETSPYLLQHADNPVDWHPWNAETLKLARDLGKPILLSIGYSACHWCHVMAHESFEDEAVAAVMNEHFVNIKVDREERPDLDQIYQNAHYLLAQRSGGWPLTMFLEPDGTPFYSGTYFPKQARYGLPGFPDLLNRIAKVYREKRGELSAQGKQLIAQLATWQPEKGATDIALDAAPIALAVQQHNQDFDPVNGGFGGAPKFLHPAELDLLLRQAHAKHDDRTRHTALFTLQQMALGGLYDQLGGGFCRYSVDAHWDIPHFEKMLYDNGLMLGLYCDAWLSSHDPFFAHVAEQTAGWVMREMQSPNGHARSPHPNPDITTSHSTNPASGQVAGYLPQAGEGANESLLEIGIGRGYYASMDADSEHEEGKFYVWQRDEIRDLLSADEYALVKPYYGLDSTPNFEDRSWNLRVTQPLAVIAQQLNTSAEQASARLASAQAKMFAARERRIRPGRDEKILGSWNGLMTGGMAKAARTFNRTDWLRSAQQAMDFVRGTLWQNGKLLATHKDGKTHLNAYLDDHAFLLNAALELLQTEYRATDMAFAIHLADALLARFEDTENGGFFFTSHDHEALIQRNKSGQDDAIPSGNGIAARGLLRLAELTGDMRYIEAAERCLKLFFPLMQRAAGQFSSLCTALGEAMQPPSMLVLCGAKNETAAWRAAVAAKYAPELMIIEMTGNETDLPAPLHKPRAATTTAWLCRGTQCLPPISSLDALLAEL</sequence>
<feature type="region of interest" description="Disordered" evidence="2">
    <location>
        <begin position="309"/>
        <end position="340"/>
    </location>
</feature>
<dbReference type="SUPFAM" id="SSF52833">
    <property type="entry name" value="Thioredoxin-like"/>
    <property type="match status" value="1"/>
</dbReference>
<feature type="domain" description="Spermatogenesis-associated protein 20-like TRX" evidence="3">
    <location>
        <begin position="3"/>
        <end position="164"/>
    </location>
</feature>
<dbReference type="AlphaFoldDB" id="A0A1J5SM20"/>
<dbReference type="GO" id="GO:0005975">
    <property type="term" value="P:carbohydrate metabolic process"/>
    <property type="evidence" value="ECO:0007669"/>
    <property type="project" value="InterPro"/>
</dbReference>
<comment type="caution">
    <text evidence="4">The sequence shown here is derived from an EMBL/GenBank/DDBJ whole genome shotgun (WGS) entry which is preliminary data.</text>
</comment>
<keyword evidence="1" id="KW-0175">Coiled coil</keyword>
<name>A0A1J5SM20_9ZZZZ</name>
<dbReference type="PIRSF" id="PIRSF006402">
    <property type="entry name" value="UCP006402_thioredoxin"/>
    <property type="match status" value="1"/>
</dbReference>
<proteinExistence type="predicted"/>
<dbReference type="Gene3D" id="3.40.30.10">
    <property type="entry name" value="Glutaredoxin"/>
    <property type="match status" value="1"/>
</dbReference>
<feature type="compositionally biased region" description="Polar residues" evidence="2">
    <location>
        <begin position="322"/>
        <end position="333"/>
    </location>
</feature>
<reference evidence="4" key="1">
    <citation type="submission" date="2016-10" db="EMBL/GenBank/DDBJ databases">
        <title>Sequence of Gallionella enrichment culture.</title>
        <authorList>
            <person name="Poehlein A."/>
            <person name="Muehling M."/>
            <person name="Daniel R."/>
        </authorList>
    </citation>
    <scope>NUCLEOTIDE SEQUENCE</scope>
</reference>
<dbReference type="InterPro" id="IPR024705">
    <property type="entry name" value="Ssp411"/>
</dbReference>
<dbReference type="InterPro" id="IPR008928">
    <property type="entry name" value="6-hairpin_glycosidase_sf"/>
</dbReference>
<dbReference type="SUPFAM" id="SSF48208">
    <property type="entry name" value="Six-hairpin glycosidases"/>
    <property type="match status" value="1"/>
</dbReference>
<evidence type="ECO:0000313" key="4">
    <source>
        <dbReference type="EMBL" id="OIR09503.1"/>
    </source>
</evidence>
<dbReference type="Gene3D" id="1.50.10.10">
    <property type="match status" value="1"/>
</dbReference>
<accession>A0A1J5SM20</accession>
<organism evidence="4">
    <name type="scientific">mine drainage metagenome</name>
    <dbReference type="NCBI Taxonomy" id="410659"/>
    <lineage>
        <taxon>unclassified sequences</taxon>
        <taxon>metagenomes</taxon>
        <taxon>ecological metagenomes</taxon>
    </lineage>
</organism>
<dbReference type="EMBL" id="MLJW01000026">
    <property type="protein sequence ID" value="OIR09503.1"/>
    <property type="molecule type" value="Genomic_DNA"/>
</dbReference>
<protein>
    <recommendedName>
        <fullName evidence="3">Spermatogenesis-associated protein 20-like TRX domain-containing protein</fullName>
    </recommendedName>
</protein>
<dbReference type="InterPro" id="IPR036249">
    <property type="entry name" value="Thioredoxin-like_sf"/>
</dbReference>
<dbReference type="PANTHER" id="PTHR42899:SF1">
    <property type="entry name" value="SPERMATOGENESIS-ASSOCIATED PROTEIN 20"/>
    <property type="match status" value="1"/>
</dbReference>